<protein>
    <submittedName>
        <fullName evidence="2">Uncharacterized protein</fullName>
    </submittedName>
</protein>
<gene>
    <name evidence="2" type="ORF">B0I35DRAFT_85967</name>
</gene>
<dbReference type="EMBL" id="JAGPNK010000013">
    <property type="protein sequence ID" value="KAH7309761.1"/>
    <property type="molecule type" value="Genomic_DNA"/>
</dbReference>
<evidence type="ECO:0000256" key="1">
    <source>
        <dbReference type="SAM" id="Phobius"/>
    </source>
</evidence>
<keyword evidence="1" id="KW-0472">Membrane</keyword>
<reference evidence="2" key="1">
    <citation type="journal article" date="2021" name="Nat. Commun.">
        <title>Genetic determinants of endophytism in the Arabidopsis root mycobiome.</title>
        <authorList>
            <person name="Mesny F."/>
            <person name="Miyauchi S."/>
            <person name="Thiergart T."/>
            <person name="Pickel B."/>
            <person name="Atanasova L."/>
            <person name="Karlsson M."/>
            <person name="Huettel B."/>
            <person name="Barry K.W."/>
            <person name="Haridas S."/>
            <person name="Chen C."/>
            <person name="Bauer D."/>
            <person name="Andreopoulos W."/>
            <person name="Pangilinan J."/>
            <person name="LaButti K."/>
            <person name="Riley R."/>
            <person name="Lipzen A."/>
            <person name="Clum A."/>
            <person name="Drula E."/>
            <person name="Henrissat B."/>
            <person name="Kohler A."/>
            <person name="Grigoriev I.V."/>
            <person name="Martin F.M."/>
            <person name="Hacquard S."/>
        </authorList>
    </citation>
    <scope>NUCLEOTIDE SEQUENCE</scope>
    <source>
        <strain evidence="2">MPI-CAGE-CH-0235</strain>
    </source>
</reference>
<evidence type="ECO:0000313" key="3">
    <source>
        <dbReference type="Proteomes" id="UP000813444"/>
    </source>
</evidence>
<feature type="transmembrane region" description="Helical" evidence="1">
    <location>
        <begin position="165"/>
        <end position="183"/>
    </location>
</feature>
<dbReference type="AlphaFoldDB" id="A0A8K0SK70"/>
<organism evidence="2 3">
    <name type="scientific">Stachybotrys elegans</name>
    <dbReference type="NCBI Taxonomy" id="80388"/>
    <lineage>
        <taxon>Eukaryota</taxon>
        <taxon>Fungi</taxon>
        <taxon>Dikarya</taxon>
        <taxon>Ascomycota</taxon>
        <taxon>Pezizomycotina</taxon>
        <taxon>Sordariomycetes</taxon>
        <taxon>Hypocreomycetidae</taxon>
        <taxon>Hypocreales</taxon>
        <taxon>Stachybotryaceae</taxon>
        <taxon>Stachybotrys</taxon>
    </lineage>
</organism>
<name>A0A8K0SK70_9HYPO</name>
<sequence>MRLEGYCSSNHFIQSVHLRMHMMKSNDTKALQQMRNNQIDEPLGDGQIMPLIPLSEEQPSVSITELWIHVYGWLETAKRHLADYMQSRHKGSLRCIEFNKDSELDNLVVGYHGTASSSRDDGLQTIKDKRHRPAEKRKRYIALTNRAATIAIVGALLWSKTQDKLLAALGLVTSVALGGALFYHARESSRLDQAIKTVEGLLQKAHNLELEDQDRDTLAQVGSWKRTMYIRL</sequence>
<feature type="transmembrane region" description="Helical" evidence="1">
    <location>
        <begin position="140"/>
        <end position="159"/>
    </location>
</feature>
<keyword evidence="3" id="KW-1185">Reference proteome</keyword>
<keyword evidence="1" id="KW-1133">Transmembrane helix</keyword>
<accession>A0A8K0SK70</accession>
<keyword evidence="1" id="KW-0812">Transmembrane</keyword>
<dbReference type="Proteomes" id="UP000813444">
    <property type="component" value="Unassembled WGS sequence"/>
</dbReference>
<comment type="caution">
    <text evidence="2">The sequence shown here is derived from an EMBL/GenBank/DDBJ whole genome shotgun (WGS) entry which is preliminary data.</text>
</comment>
<proteinExistence type="predicted"/>
<evidence type="ECO:0000313" key="2">
    <source>
        <dbReference type="EMBL" id="KAH7309761.1"/>
    </source>
</evidence>